<dbReference type="InterPro" id="IPR050266">
    <property type="entry name" value="AB_hydrolase_sf"/>
</dbReference>
<evidence type="ECO:0000259" key="1">
    <source>
        <dbReference type="Pfam" id="PF00561"/>
    </source>
</evidence>
<gene>
    <name evidence="2" type="ORF">NP439_15325</name>
</gene>
<accession>A0ABY5JQS8</accession>
<dbReference type="PANTHER" id="PTHR43798">
    <property type="entry name" value="MONOACYLGLYCEROL LIPASE"/>
    <property type="match status" value="1"/>
</dbReference>
<dbReference type="InterPro" id="IPR000073">
    <property type="entry name" value="AB_hydrolase_1"/>
</dbReference>
<keyword evidence="3" id="KW-1185">Reference proteome</keyword>
<protein>
    <submittedName>
        <fullName evidence="2">Alpha/beta hydrolase</fullName>
    </submittedName>
</protein>
<evidence type="ECO:0000313" key="2">
    <source>
        <dbReference type="EMBL" id="UUI01421.1"/>
    </source>
</evidence>
<dbReference type="Proteomes" id="UP001059773">
    <property type="component" value="Chromosome"/>
</dbReference>
<dbReference type="EMBL" id="CP101914">
    <property type="protein sequence ID" value="UUI01421.1"/>
    <property type="molecule type" value="Genomic_DNA"/>
</dbReference>
<reference evidence="2" key="1">
    <citation type="submission" date="2022-07" db="EMBL/GenBank/DDBJ databases">
        <title>FELIX.</title>
        <authorList>
            <person name="Wan K.H."/>
            <person name="Park S."/>
            <person name="Lawrence Q."/>
            <person name="Eichenberger J.P."/>
            <person name="Booth B.W."/>
            <person name="Piaggio A.J."/>
            <person name="Chandler J.C."/>
            <person name="Franklin A.B."/>
            <person name="Celniker S.E."/>
        </authorList>
    </citation>
    <scope>NUCLEOTIDE SEQUENCE</scope>
    <source>
        <strain evidence="2">QA-1986 374</strain>
    </source>
</reference>
<organism evidence="2 3">
    <name type="scientific">Oceanobacillus jeddahense</name>
    <dbReference type="NCBI Taxonomy" id="1462527"/>
    <lineage>
        <taxon>Bacteria</taxon>
        <taxon>Bacillati</taxon>
        <taxon>Bacillota</taxon>
        <taxon>Bacilli</taxon>
        <taxon>Bacillales</taxon>
        <taxon>Bacillaceae</taxon>
        <taxon>Oceanobacillus</taxon>
    </lineage>
</organism>
<evidence type="ECO:0000313" key="3">
    <source>
        <dbReference type="Proteomes" id="UP001059773"/>
    </source>
</evidence>
<dbReference type="RefSeq" id="WP_256706815.1">
    <property type="nucleotide sequence ID" value="NZ_CP101914.1"/>
</dbReference>
<dbReference type="PRINTS" id="PR00111">
    <property type="entry name" value="ABHYDROLASE"/>
</dbReference>
<feature type="domain" description="AB hydrolase-1" evidence="1">
    <location>
        <begin position="21"/>
        <end position="142"/>
    </location>
</feature>
<dbReference type="Pfam" id="PF00561">
    <property type="entry name" value="Abhydrolase_1"/>
    <property type="match status" value="1"/>
</dbReference>
<keyword evidence="2" id="KW-0378">Hydrolase</keyword>
<dbReference type="SUPFAM" id="SSF53474">
    <property type="entry name" value="alpha/beta-Hydrolases"/>
    <property type="match status" value="1"/>
</dbReference>
<proteinExistence type="predicted"/>
<name>A0ABY5JQS8_9BACI</name>
<sequence>MPFANVNGTTIHYSDTGSGLPLVLIHGIGATLKMWHPQIKEFSKQYRVIAIDVRGVGKSGELTGWTKIVERQTKDLVCLLQYLDIEKAVICGVSYGGIFAQRFVLDYPEKCFALCVIDSYSTTRPQNVKEFLWLVNNYLGAPSNLLPKKWLSAAMRMVYKKWPEAARCLSEVTLELRGVETMKTRLAINYIDYLPELNRITIPTFCAVGEPSWWLAVSFMQKTADTIPGCDKLHIIHNSFDPSNLCQIDVFNKLLHSFLKKLRTV</sequence>
<dbReference type="InterPro" id="IPR029058">
    <property type="entry name" value="AB_hydrolase_fold"/>
</dbReference>
<dbReference type="Gene3D" id="3.40.50.1820">
    <property type="entry name" value="alpha/beta hydrolase"/>
    <property type="match status" value="1"/>
</dbReference>
<dbReference type="GO" id="GO:0016787">
    <property type="term" value="F:hydrolase activity"/>
    <property type="evidence" value="ECO:0007669"/>
    <property type="project" value="UniProtKB-KW"/>
</dbReference>